<dbReference type="Proteomes" id="UP001580928">
    <property type="component" value="Unassembled WGS sequence"/>
</dbReference>
<reference evidence="2 3" key="1">
    <citation type="submission" date="2024-04" db="EMBL/GenBank/DDBJ databases">
        <title>Albibacterium profundi sp. nov., isolated from sediment of the Challenger Deep of Mariana Trench.</title>
        <authorList>
            <person name="Wang Y."/>
        </authorList>
    </citation>
    <scope>NUCLEOTIDE SEQUENCE [LARGE SCALE GENOMIC DNA]</scope>
    <source>
        <strain evidence="2 3">RHL897</strain>
    </source>
</reference>
<sequence>MSNKRLEQLLGFLSDGSKDPFIKYAIATEYAKIGDHEKALSYYNDLVDNEPLYVGTYYHLGKLLEQLERKEEAVSIYEKGMSVATKVGDRHALSELQTVYRSALGEFDDDDYDDD</sequence>
<dbReference type="RefSeq" id="WP_375558464.1">
    <property type="nucleotide sequence ID" value="NZ_JBBVGT010000003.1"/>
</dbReference>
<feature type="repeat" description="TPR" evidence="1">
    <location>
        <begin position="20"/>
        <end position="53"/>
    </location>
</feature>
<evidence type="ECO:0000256" key="1">
    <source>
        <dbReference type="PROSITE-ProRule" id="PRU00339"/>
    </source>
</evidence>
<dbReference type="PROSITE" id="PS50005">
    <property type="entry name" value="TPR"/>
    <property type="match status" value="1"/>
</dbReference>
<dbReference type="Gene3D" id="1.25.40.10">
    <property type="entry name" value="Tetratricopeptide repeat domain"/>
    <property type="match status" value="1"/>
</dbReference>
<accession>A0ABV5CHS8</accession>
<proteinExistence type="predicted"/>
<dbReference type="InterPro" id="IPR019734">
    <property type="entry name" value="TPR_rpt"/>
</dbReference>
<dbReference type="SMART" id="SM00028">
    <property type="entry name" value="TPR"/>
    <property type="match status" value="2"/>
</dbReference>
<dbReference type="InterPro" id="IPR011990">
    <property type="entry name" value="TPR-like_helical_dom_sf"/>
</dbReference>
<keyword evidence="3" id="KW-1185">Reference proteome</keyword>
<dbReference type="SUPFAM" id="SSF48452">
    <property type="entry name" value="TPR-like"/>
    <property type="match status" value="1"/>
</dbReference>
<dbReference type="EMBL" id="JBBVGT010000003">
    <property type="protein sequence ID" value="MFB5946935.1"/>
    <property type="molecule type" value="Genomic_DNA"/>
</dbReference>
<name>A0ABV5CHS8_9SPHI</name>
<evidence type="ECO:0000313" key="3">
    <source>
        <dbReference type="Proteomes" id="UP001580928"/>
    </source>
</evidence>
<gene>
    <name evidence="2" type="ORF">WKR92_13965</name>
</gene>
<evidence type="ECO:0000313" key="2">
    <source>
        <dbReference type="EMBL" id="MFB5946935.1"/>
    </source>
</evidence>
<organism evidence="2 3">
    <name type="scientific">Albibacterium profundi</name>
    <dbReference type="NCBI Taxonomy" id="3134906"/>
    <lineage>
        <taxon>Bacteria</taxon>
        <taxon>Pseudomonadati</taxon>
        <taxon>Bacteroidota</taxon>
        <taxon>Sphingobacteriia</taxon>
        <taxon>Sphingobacteriales</taxon>
        <taxon>Sphingobacteriaceae</taxon>
        <taxon>Albibacterium</taxon>
    </lineage>
</organism>
<dbReference type="Pfam" id="PF13181">
    <property type="entry name" value="TPR_8"/>
    <property type="match status" value="2"/>
</dbReference>
<comment type="caution">
    <text evidence="2">The sequence shown here is derived from an EMBL/GenBank/DDBJ whole genome shotgun (WGS) entry which is preliminary data.</text>
</comment>
<keyword evidence="1" id="KW-0802">TPR repeat</keyword>
<protein>
    <submittedName>
        <fullName evidence="2">Tetratricopeptide repeat protein</fullName>
    </submittedName>
</protein>